<feature type="signal peptide" evidence="1">
    <location>
        <begin position="1"/>
        <end position="22"/>
    </location>
</feature>
<dbReference type="Gene3D" id="2.60.40.3100">
    <property type="entry name" value="Arylsulphate sulphotransferase monomer, N-terminal domain"/>
    <property type="match status" value="1"/>
</dbReference>
<name>A0ABS2DUN7_9BURK</name>
<evidence type="ECO:0000313" key="4">
    <source>
        <dbReference type="Proteomes" id="UP000715095"/>
    </source>
</evidence>
<keyword evidence="4" id="KW-1185">Reference proteome</keyword>
<feature type="non-terminal residue" evidence="3">
    <location>
        <position position="98"/>
    </location>
</feature>
<dbReference type="Proteomes" id="UP000715095">
    <property type="component" value="Unassembled WGS sequence"/>
</dbReference>
<dbReference type="InterPro" id="IPR035391">
    <property type="entry name" value="Arylsulfotran_N"/>
</dbReference>
<evidence type="ECO:0000256" key="1">
    <source>
        <dbReference type="SAM" id="SignalP"/>
    </source>
</evidence>
<accession>A0ABS2DUN7</accession>
<sequence length="98" mass="10272">MISRRTLIASMVAMSAASAAFASGGPSGPVVKFQAQGKIGEVIVNPYKIAPLTAIIRDGGNTLKDVSVRIVPKKGGQEISYKVSDRHVRTYAGIPVFG</sequence>
<dbReference type="InterPro" id="IPR038477">
    <property type="entry name" value="ASST_N_sf"/>
</dbReference>
<evidence type="ECO:0000259" key="2">
    <source>
        <dbReference type="Pfam" id="PF17425"/>
    </source>
</evidence>
<keyword evidence="1" id="KW-0732">Signal</keyword>
<proteinExistence type="predicted"/>
<evidence type="ECO:0000313" key="3">
    <source>
        <dbReference type="EMBL" id="MBM6705066.1"/>
    </source>
</evidence>
<dbReference type="Pfam" id="PF17425">
    <property type="entry name" value="Arylsulfotran_N"/>
    <property type="match status" value="1"/>
</dbReference>
<feature type="domain" description="Arylsulfotransferase N-terminal" evidence="2">
    <location>
        <begin position="42"/>
        <end position="98"/>
    </location>
</feature>
<protein>
    <submittedName>
        <fullName evidence="3">Arylsulfate sulfotransferase N-terminal domain-containing protein</fullName>
    </submittedName>
</protein>
<feature type="chain" id="PRO_5045717915" evidence="1">
    <location>
        <begin position="23"/>
        <end position="98"/>
    </location>
</feature>
<gene>
    <name evidence="3" type="ORF">H6A60_11380</name>
</gene>
<dbReference type="RefSeq" id="WP_205104716.1">
    <property type="nucleotide sequence ID" value="NZ_JACJJC010000088.1"/>
</dbReference>
<dbReference type="EMBL" id="JACJJC010000088">
    <property type="protein sequence ID" value="MBM6705066.1"/>
    <property type="molecule type" value="Genomic_DNA"/>
</dbReference>
<reference evidence="3 4" key="1">
    <citation type="journal article" date="2021" name="Sci. Rep.">
        <title>The distribution of antibiotic resistance genes in chicken gut microbiota commensals.</title>
        <authorList>
            <person name="Juricova H."/>
            <person name="Matiasovicova J."/>
            <person name="Kubasova T."/>
            <person name="Cejkova D."/>
            <person name="Rychlik I."/>
        </authorList>
    </citation>
    <scope>NUCLEOTIDE SEQUENCE [LARGE SCALE GENOMIC DNA]</scope>
    <source>
        <strain evidence="3 4">An829</strain>
    </source>
</reference>
<comment type="caution">
    <text evidence="3">The sequence shown here is derived from an EMBL/GenBank/DDBJ whole genome shotgun (WGS) entry which is preliminary data.</text>
</comment>
<organism evidence="3 4">
    <name type="scientific">Sutterella massiliensis</name>
    <dbReference type="NCBI Taxonomy" id="1816689"/>
    <lineage>
        <taxon>Bacteria</taxon>
        <taxon>Pseudomonadati</taxon>
        <taxon>Pseudomonadota</taxon>
        <taxon>Betaproteobacteria</taxon>
        <taxon>Burkholderiales</taxon>
        <taxon>Sutterellaceae</taxon>
        <taxon>Sutterella</taxon>
    </lineage>
</organism>